<dbReference type="Pfam" id="PF00448">
    <property type="entry name" value="SRP54"/>
    <property type="match status" value="1"/>
</dbReference>
<evidence type="ECO:0000256" key="2">
    <source>
        <dbReference type="ARBA" id="ARBA00023134"/>
    </source>
</evidence>
<sequence>MQVKTFRGRNTSDALRQVKIDLGADAVILGTQDVCEDGRKWCEITAAVDAPKTAPREDDTTGMSAPVPGWDEWHREWDLIKTHMMALIKPQLDMRSLAPRQRMALEHLEKEGVSEGVNLAIYDRLREDRNLSILAPLGDIVKTRPWTVRNWTQRVHVLAGPSGSGKSSTLLRMAMTCHAARPDTRICVANVDATGGKGRLYLKHFAELSGMAYVEIASARDMLALLRDSRKFDRIFVDLPTLPAGMDLTRYLSLIGLGECDDMAVHMVLSPHYAPGQLELFARRYNCPKCASVVWTKLDEACNFGAVVNTAYATGLPVAALSIGSGLRGTLVPAETVMLWKLVFKRQLPESTLEEKRGNYAH</sequence>
<reference evidence="4 5" key="1">
    <citation type="submission" date="2020-03" db="EMBL/GenBank/DDBJ databases">
        <title>Genomic Encyclopedia of Type Strains, Phase IV (KMG-IV): sequencing the most valuable type-strain genomes for metagenomic binning, comparative biology and taxonomic classification.</title>
        <authorList>
            <person name="Goeker M."/>
        </authorList>
    </citation>
    <scope>NUCLEOTIDE SEQUENCE [LARGE SCALE GENOMIC DNA]</scope>
    <source>
        <strain evidence="4 5">DSM 24233</strain>
    </source>
</reference>
<keyword evidence="1" id="KW-0547">Nucleotide-binding</keyword>
<dbReference type="SUPFAM" id="SSF52540">
    <property type="entry name" value="P-loop containing nucleoside triphosphate hydrolases"/>
    <property type="match status" value="1"/>
</dbReference>
<dbReference type="InterPro" id="IPR000897">
    <property type="entry name" value="SRP54_GTPase_dom"/>
</dbReference>
<keyword evidence="2" id="KW-0342">GTP-binding</keyword>
<evidence type="ECO:0000256" key="1">
    <source>
        <dbReference type="ARBA" id="ARBA00022741"/>
    </source>
</evidence>
<keyword evidence="4" id="KW-0969">Cilium</keyword>
<name>A0A846QFE0_9BACT</name>
<dbReference type="GO" id="GO:0005525">
    <property type="term" value="F:GTP binding"/>
    <property type="evidence" value="ECO:0007669"/>
    <property type="project" value="UniProtKB-KW"/>
</dbReference>
<evidence type="ECO:0000313" key="4">
    <source>
        <dbReference type="EMBL" id="NJB67048.1"/>
    </source>
</evidence>
<keyword evidence="4" id="KW-0966">Cell projection</keyword>
<feature type="domain" description="SRP54-type proteins GTP-binding" evidence="3">
    <location>
        <begin position="153"/>
        <end position="345"/>
    </location>
</feature>
<accession>A0A846QFE0</accession>
<dbReference type="InterPro" id="IPR027417">
    <property type="entry name" value="P-loop_NTPase"/>
</dbReference>
<protein>
    <submittedName>
        <fullName evidence="4">Flagellar biosynthesis protein FlhF</fullName>
    </submittedName>
</protein>
<dbReference type="Proteomes" id="UP000580856">
    <property type="component" value="Unassembled WGS sequence"/>
</dbReference>
<gene>
    <name evidence="4" type="ORF">GGQ74_000688</name>
</gene>
<dbReference type="SMART" id="SM00962">
    <property type="entry name" value="SRP54"/>
    <property type="match status" value="1"/>
</dbReference>
<comment type="caution">
    <text evidence="4">The sequence shown here is derived from an EMBL/GenBank/DDBJ whole genome shotgun (WGS) entry which is preliminary data.</text>
</comment>
<dbReference type="EMBL" id="JAATJA010000001">
    <property type="protein sequence ID" value="NJB67048.1"/>
    <property type="molecule type" value="Genomic_DNA"/>
</dbReference>
<keyword evidence="5" id="KW-1185">Reference proteome</keyword>
<evidence type="ECO:0000259" key="3">
    <source>
        <dbReference type="SMART" id="SM00962"/>
    </source>
</evidence>
<dbReference type="GO" id="GO:0006614">
    <property type="term" value="P:SRP-dependent cotranslational protein targeting to membrane"/>
    <property type="evidence" value="ECO:0007669"/>
    <property type="project" value="InterPro"/>
</dbReference>
<proteinExistence type="predicted"/>
<dbReference type="Gene3D" id="3.40.50.300">
    <property type="entry name" value="P-loop containing nucleotide triphosphate hydrolases"/>
    <property type="match status" value="1"/>
</dbReference>
<dbReference type="RefSeq" id="WP_167940137.1">
    <property type="nucleotide sequence ID" value="NZ_JAATJA010000001.1"/>
</dbReference>
<keyword evidence="4" id="KW-0282">Flagellum</keyword>
<organism evidence="4 5">
    <name type="scientific">Desulfobaculum xiamenense</name>
    <dbReference type="NCBI Taxonomy" id="995050"/>
    <lineage>
        <taxon>Bacteria</taxon>
        <taxon>Pseudomonadati</taxon>
        <taxon>Thermodesulfobacteriota</taxon>
        <taxon>Desulfovibrionia</taxon>
        <taxon>Desulfovibrionales</taxon>
        <taxon>Desulfovibrionaceae</taxon>
        <taxon>Desulfobaculum</taxon>
    </lineage>
</organism>
<evidence type="ECO:0000313" key="5">
    <source>
        <dbReference type="Proteomes" id="UP000580856"/>
    </source>
</evidence>
<dbReference type="AlphaFoldDB" id="A0A846QFE0"/>